<keyword evidence="9" id="KW-1185">Reference proteome</keyword>
<keyword evidence="4" id="KW-0539">Nucleus</keyword>
<organism evidence="8 9">
    <name type="scientific">Tricholomella constricta</name>
    <dbReference type="NCBI Taxonomy" id="117010"/>
    <lineage>
        <taxon>Eukaryota</taxon>
        <taxon>Fungi</taxon>
        <taxon>Dikarya</taxon>
        <taxon>Basidiomycota</taxon>
        <taxon>Agaricomycotina</taxon>
        <taxon>Agaricomycetes</taxon>
        <taxon>Agaricomycetidae</taxon>
        <taxon>Agaricales</taxon>
        <taxon>Tricholomatineae</taxon>
        <taxon>Lyophyllaceae</taxon>
        <taxon>Tricholomella</taxon>
    </lineage>
</organism>
<feature type="region of interest" description="Disordered" evidence="6">
    <location>
        <begin position="438"/>
        <end position="458"/>
    </location>
</feature>
<dbReference type="InterPro" id="IPR001356">
    <property type="entry name" value="HD"/>
</dbReference>
<dbReference type="EMBL" id="JAACJP010000004">
    <property type="protein sequence ID" value="KAF5385403.1"/>
    <property type="molecule type" value="Genomic_DNA"/>
</dbReference>
<reference evidence="8 9" key="1">
    <citation type="journal article" date="2020" name="ISME J.">
        <title>Uncovering the hidden diversity of litter-decomposition mechanisms in mushroom-forming fungi.</title>
        <authorList>
            <person name="Floudas D."/>
            <person name="Bentzer J."/>
            <person name="Ahren D."/>
            <person name="Johansson T."/>
            <person name="Persson P."/>
            <person name="Tunlid A."/>
        </authorList>
    </citation>
    <scope>NUCLEOTIDE SEQUENCE [LARGE SCALE GENOMIC DNA]</scope>
    <source>
        <strain evidence="8 9">CBS 661.87</strain>
    </source>
</reference>
<dbReference type="Proteomes" id="UP000565441">
    <property type="component" value="Unassembled WGS sequence"/>
</dbReference>
<comment type="caution">
    <text evidence="8">The sequence shown here is derived from an EMBL/GenBank/DDBJ whole genome shotgun (WGS) entry which is preliminary data.</text>
</comment>
<dbReference type="OrthoDB" id="250329at2759"/>
<dbReference type="InterPro" id="IPR009057">
    <property type="entry name" value="Homeodomain-like_sf"/>
</dbReference>
<evidence type="ECO:0000259" key="7">
    <source>
        <dbReference type="SMART" id="SM00389"/>
    </source>
</evidence>
<dbReference type="InterPro" id="IPR024441">
    <property type="entry name" value="Homeodomain1_C"/>
</dbReference>
<evidence type="ECO:0000313" key="8">
    <source>
        <dbReference type="EMBL" id="KAF5385403.1"/>
    </source>
</evidence>
<keyword evidence="5" id="KW-0175">Coiled coil</keyword>
<evidence type="ECO:0000256" key="6">
    <source>
        <dbReference type="SAM" id="MobiDB-lite"/>
    </source>
</evidence>
<keyword evidence="3" id="KW-0371">Homeobox</keyword>
<evidence type="ECO:0000256" key="5">
    <source>
        <dbReference type="SAM" id="Coils"/>
    </source>
</evidence>
<evidence type="ECO:0000256" key="2">
    <source>
        <dbReference type="ARBA" id="ARBA00023125"/>
    </source>
</evidence>
<feature type="region of interest" description="Disordered" evidence="6">
    <location>
        <begin position="244"/>
        <end position="386"/>
    </location>
</feature>
<gene>
    <name evidence="8" type="ORF">D9615_001302</name>
</gene>
<dbReference type="InterPro" id="IPR008422">
    <property type="entry name" value="KN_HD"/>
</dbReference>
<proteinExistence type="inferred from homology"/>
<dbReference type="Pfam" id="PF05920">
    <property type="entry name" value="Homeobox_KN"/>
    <property type="match status" value="1"/>
</dbReference>
<evidence type="ECO:0000313" key="9">
    <source>
        <dbReference type="Proteomes" id="UP000565441"/>
    </source>
</evidence>
<feature type="coiled-coil region" evidence="5">
    <location>
        <begin position="610"/>
        <end position="637"/>
    </location>
</feature>
<comment type="similarity">
    <text evidence="1">Belongs to the TALE/M-ATYP homeobox family.</text>
</comment>
<accession>A0A8H5M938</accession>
<dbReference type="SUPFAM" id="SSF46689">
    <property type="entry name" value="Homeodomain-like"/>
    <property type="match status" value="1"/>
</dbReference>
<dbReference type="CDD" id="cd00086">
    <property type="entry name" value="homeodomain"/>
    <property type="match status" value="1"/>
</dbReference>
<dbReference type="GO" id="GO:0006355">
    <property type="term" value="P:regulation of DNA-templated transcription"/>
    <property type="evidence" value="ECO:0007669"/>
    <property type="project" value="InterPro"/>
</dbReference>
<dbReference type="AlphaFoldDB" id="A0A8H5M938"/>
<protein>
    <recommendedName>
        <fullName evidence="7">Homeobox domain-containing protein</fullName>
    </recommendedName>
</protein>
<feature type="compositionally biased region" description="Low complexity" evidence="6">
    <location>
        <begin position="321"/>
        <end position="354"/>
    </location>
</feature>
<dbReference type="Gene3D" id="1.10.10.60">
    <property type="entry name" value="Homeodomain-like"/>
    <property type="match status" value="1"/>
</dbReference>
<dbReference type="Pfam" id="PF12737">
    <property type="entry name" value="Mating_C"/>
    <property type="match status" value="1"/>
</dbReference>
<name>A0A8H5M938_9AGAR</name>
<sequence length="642" mass="70707">MHSDLDIQFLHRISLIENDLLDLDRLSGDDFISQWSIYADDLQAAIDAGSLSPSTVVTAQALADRTYEVVQSFVELEALSKKLTSSLMDETSSILATLAIDVPTPLSENINTTTTPRYIEPSYDWLLENIHDPYPSARVRDAIAQKSGAARKDVDAWFIDARKRIGWNALRKRHFDNKRLNIVDAATRFFVQDDPNRPLDPTIESEFAGIQKAAKDLYADRFAETKLATKLDIAVKDLTPAMKVQAREDKERRRQETGEWEENALAASSYPSPQPSPGRSPEPIGMTPLEQDEDLASTHPEAIAGRKRRNLTNARGKLDIPSLTTGLPSPTPSSRGPLRGSASPPPATNLTPLPTISRKRRLSDADGQGAPKRPRGLPTGPRLHAVSDPLPMTSALFEASSMDDWFNIHFGIPNPVIVDALDTSQLLDVEVFKYSVADEETPSTAREPLSRASYSPQSVDNDVPDLIADEAPFTPDGLEISTNTFDINELFTDYEELESGLSDQFLVNQAQDALQLMLQPPLLDFSSLANLPTIPFANSFDTTYSAAATQSLSLDSASDFNWFIPPFTESQDSFGPIDKLQDFEHVLAQDHSLMFCDSISGMSGLSAGHVGAQTEDKAEMERRLAAMKEAMRSLEEKIAQSS</sequence>
<keyword evidence="2" id="KW-0238">DNA-binding</keyword>
<evidence type="ECO:0000256" key="4">
    <source>
        <dbReference type="ARBA" id="ARBA00023242"/>
    </source>
</evidence>
<evidence type="ECO:0000256" key="3">
    <source>
        <dbReference type="ARBA" id="ARBA00023155"/>
    </source>
</evidence>
<evidence type="ECO:0000256" key="1">
    <source>
        <dbReference type="ARBA" id="ARBA00005800"/>
    </source>
</evidence>
<dbReference type="GO" id="GO:0003677">
    <property type="term" value="F:DNA binding"/>
    <property type="evidence" value="ECO:0007669"/>
    <property type="project" value="UniProtKB-KW"/>
</dbReference>
<feature type="domain" description="Homeobox" evidence="7">
    <location>
        <begin position="113"/>
        <end position="172"/>
    </location>
</feature>
<dbReference type="SMART" id="SM00389">
    <property type="entry name" value="HOX"/>
    <property type="match status" value="1"/>
</dbReference>
<feature type="compositionally biased region" description="Basic and acidic residues" evidence="6">
    <location>
        <begin position="245"/>
        <end position="257"/>
    </location>
</feature>